<proteinExistence type="inferred from homology"/>
<dbReference type="InterPro" id="IPR037121">
    <property type="entry name" value="Ribosomal_bL25_C"/>
</dbReference>
<evidence type="ECO:0000256" key="5">
    <source>
        <dbReference type="HAMAP-Rule" id="MF_01334"/>
    </source>
</evidence>
<keyword evidence="1 5" id="KW-0699">rRNA-binding</keyword>
<dbReference type="PANTHER" id="PTHR33284">
    <property type="entry name" value="RIBOSOMAL PROTEIN L25/GLN-TRNA SYNTHETASE, ANTI-CODON-BINDING DOMAIN-CONTAINING PROTEIN"/>
    <property type="match status" value="1"/>
</dbReference>
<keyword evidence="3 5" id="KW-0689">Ribosomal protein</keyword>
<dbReference type="RefSeq" id="WP_311661415.1">
    <property type="nucleotide sequence ID" value="NZ_JAVRHT010000001.1"/>
</dbReference>
<keyword evidence="4 5" id="KW-0687">Ribonucleoprotein</keyword>
<feature type="domain" description="Large ribosomal subunit protein bL25 L25" evidence="6">
    <location>
        <begin position="9"/>
        <end position="90"/>
    </location>
</feature>
<evidence type="ECO:0000313" key="9">
    <source>
        <dbReference type="Proteomes" id="UP001267426"/>
    </source>
</evidence>
<dbReference type="EMBL" id="JAVRHT010000001">
    <property type="protein sequence ID" value="MDT0630363.1"/>
    <property type="molecule type" value="Genomic_DNA"/>
</dbReference>
<comment type="similarity">
    <text evidence="5">Belongs to the bacterial ribosomal protein bL25 family. CTC subfamily.</text>
</comment>
<dbReference type="PANTHER" id="PTHR33284:SF1">
    <property type="entry name" value="RIBOSOMAL PROTEIN L25_GLN-TRNA SYNTHETASE, ANTI-CODON-BINDING DOMAIN-CONTAINING PROTEIN"/>
    <property type="match status" value="1"/>
</dbReference>
<feature type="domain" description="Large ribosomal subunit protein bL25 beta" evidence="7">
    <location>
        <begin position="99"/>
        <end position="181"/>
    </location>
</feature>
<evidence type="ECO:0000313" key="8">
    <source>
        <dbReference type="EMBL" id="MDT0630363.1"/>
    </source>
</evidence>
<dbReference type="Pfam" id="PF14693">
    <property type="entry name" value="Ribosomal_TL5_C"/>
    <property type="match status" value="1"/>
</dbReference>
<organism evidence="8 9">
    <name type="scientific">Rubrivirga litoralis</name>
    <dbReference type="NCBI Taxonomy" id="3075598"/>
    <lineage>
        <taxon>Bacteria</taxon>
        <taxon>Pseudomonadati</taxon>
        <taxon>Rhodothermota</taxon>
        <taxon>Rhodothermia</taxon>
        <taxon>Rhodothermales</taxon>
        <taxon>Rubricoccaceae</taxon>
        <taxon>Rubrivirga</taxon>
    </lineage>
</organism>
<dbReference type="InterPro" id="IPR020056">
    <property type="entry name" value="Rbsml_bL25/Gln-tRNA_synth_N"/>
</dbReference>
<dbReference type="Proteomes" id="UP001267426">
    <property type="component" value="Unassembled WGS sequence"/>
</dbReference>
<evidence type="ECO:0000256" key="3">
    <source>
        <dbReference type="ARBA" id="ARBA00022980"/>
    </source>
</evidence>
<evidence type="ECO:0000256" key="2">
    <source>
        <dbReference type="ARBA" id="ARBA00022884"/>
    </source>
</evidence>
<dbReference type="InterPro" id="IPR011035">
    <property type="entry name" value="Ribosomal_bL25/Gln-tRNA_synth"/>
</dbReference>
<dbReference type="InterPro" id="IPR001021">
    <property type="entry name" value="Ribosomal_bL25_long"/>
</dbReference>
<accession>A0ABU3BM47</accession>
<gene>
    <name evidence="5" type="primary">rplY</name>
    <name evidence="5" type="synonym">ctc</name>
    <name evidence="8" type="ORF">RM540_01270</name>
</gene>
<reference evidence="8 9" key="1">
    <citation type="submission" date="2023-09" db="EMBL/GenBank/DDBJ databases">
        <authorList>
            <person name="Rey-Velasco X."/>
        </authorList>
    </citation>
    <scope>NUCLEOTIDE SEQUENCE [LARGE SCALE GENOMIC DNA]</scope>
    <source>
        <strain evidence="8 9">F394</strain>
    </source>
</reference>
<evidence type="ECO:0000259" key="6">
    <source>
        <dbReference type="Pfam" id="PF01386"/>
    </source>
</evidence>
<evidence type="ECO:0000256" key="4">
    <source>
        <dbReference type="ARBA" id="ARBA00023274"/>
    </source>
</evidence>
<comment type="caution">
    <text evidence="8">The sequence shown here is derived from an EMBL/GenBank/DDBJ whole genome shotgun (WGS) entry which is preliminary data.</text>
</comment>
<keyword evidence="2 5" id="KW-0694">RNA-binding</keyword>
<dbReference type="InterPro" id="IPR029751">
    <property type="entry name" value="Ribosomal_L25_dom"/>
</dbReference>
<evidence type="ECO:0000256" key="1">
    <source>
        <dbReference type="ARBA" id="ARBA00022730"/>
    </source>
</evidence>
<comment type="subunit">
    <text evidence="5">Part of the 50S ribosomal subunit; part of the 5S rRNA/L5/L18/L25 subcomplex. Contacts the 5S rRNA. Binds to the 5S rRNA independently of L5 and L18.</text>
</comment>
<keyword evidence="9" id="KW-1185">Reference proteome</keyword>
<dbReference type="NCBIfam" id="TIGR00731">
    <property type="entry name" value="bL25_bact_ctc"/>
    <property type="match status" value="1"/>
</dbReference>
<dbReference type="InterPro" id="IPR020057">
    <property type="entry name" value="Ribosomal_bL25_b-dom"/>
</dbReference>
<sequence length="217" mass="22988">MQTVHLAPQPRDTGKAATKAVRRAGLVPCVLYGTHTEPVHFAVETLALRPLVFTTETYRVALPFEGEEHEAILKDVDFHPVTDVPLHADFLALTAGESLTMTVPVRLEGTPVGVKAGGVLSQSLTELEVRALPKDIPGHISIDIENLQVGESIHVDDLSIGGSIEVLTDLARTIAVVSAPRALVEETADDAVAAILDADVPVVGEEVEGEDDAAEEA</sequence>
<dbReference type="Gene3D" id="2.170.120.20">
    <property type="entry name" value="Ribosomal protein L25, beta domain"/>
    <property type="match status" value="1"/>
</dbReference>
<dbReference type="HAMAP" id="MF_01334">
    <property type="entry name" value="Ribosomal_bL25_CTC"/>
    <property type="match status" value="1"/>
</dbReference>
<dbReference type="InterPro" id="IPR020930">
    <property type="entry name" value="Ribosomal_uL5_bac-type"/>
</dbReference>
<dbReference type="Pfam" id="PF01386">
    <property type="entry name" value="Ribosomal_L25p"/>
    <property type="match status" value="1"/>
</dbReference>
<comment type="function">
    <text evidence="5">This is one of the proteins that binds to the 5S RNA in the ribosome where it forms part of the central protuberance.</text>
</comment>
<protein>
    <recommendedName>
        <fullName evidence="5">Large ribosomal subunit protein bL25</fullName>
    </recommendedName>
    <alternativeName>
        <fullName evidence="5">General stress protein CTC</fullName>
    </alternativeName>
</protein>
<dbReference type="Gene3D" id="2.40.240.10">
    <property type="entry name" value="Ribosomal Protein L25, Chain P"/>
    <property type="match status" value="1"/>
</dbReference>
<name>A0ABU3BM47_9BACT</name>
<dbReference type="GO" id="GO:0005840">
    <property type="term" value="C:ribosome"/>
    <property type="evidence" value="ECO:0007669"/>
    <property type="project" value="UniProtKB-KW"/>
</dbReference>
<evidence type="ECO:0000259" key="7">
    <source>
        <dbReference type="Pfam" id="PF14693"/>
    </source>
</evidence>
<dbReference type="CDD" id="cd00495">
    <property type="entry name" value="Ribosomal_L25_TL5_CTC"/>
    <property type="match status" value="1"/>
</dbReference>
<dbReference type="SUPFAM" id="SSF50715">
    <property type="entry name" value="Ribosomal protein L25-like"/>
    <property type="match status" value="1"/>
</dbReference>